<comment type="caution">
    <text evidence="8">The sequence shown here is derived from an EMBL/GenBank/DDBJ whole genome shotgun (WGS) entry which is preliminary data.</text>
</comment>
<evidence type="ECO:0000256" key="2">
    <source>
        <dbReference type="ARBA" id="ARBA00022722"/>
    </source>
</evidence>
<feature type="domain" description="Endoribonuclease YicC-like C-terminal" evidence="7">
    <location>
        <begin position="183"/>
        <end position="296"/>
    </location>
</feature>
<name>A0A175R4V0_9HYPH</name>
<dbReference type="EMBL" id="LDPZ01000066">
    <property type="protein sequence ID" value="KTQ85165.1"/>
    <property type="molecule type" value="Genomic_DNA"/>
</dbReference>
<dbReference type="NCBIfam" id="TIGR00255">
    <property type="entry name" value="YicC/YloC family endoribonuclease"/>
    <property type="match status" value="1"/>
</dbReference>
<keyword evidence="4" id="KW-0378">Hydrolase</keyword>
<dbReference type="Proteomes" id="UP000078272">
    <property type="component" value="Unassembled WGS sequence"/>
</dbReference>
<dbReference type="PATRIC" id="fig|401562.3.peg.4616"/>
<evidence type="ECO:0000313" key="9">
    <source>
        <dbReference type="Proteomes" id="UP000078272"/>
    </source>
</evidence>
<dbReference type="InterPro" id="IPR005229">
    <property type="entry name" value="YicC/YloC-like"/>
</dbReference>
<dbReference type="PANTHER" id="PTHR30636:SF3">
    <property type="entry name" value="UPF0701 PROTEIN YICC"/>
    <property type="match status" value="1"/>
</dbReference>
<comment type="cofactor">
    <cofactor evidence="1">
        <name>a divalent metal cation</name>
        <dbReference type="ChEBI" id="CHEBI:60240"/>
    </cofactor>
</comment>
<dbReference type="GO" id="GO:0004521">
    <property type="term" value="F:RNA endonuclease activity"/>
    <property type="evidence" value="ECO:0007669"/>
    <property type="project" value="InterPro"/>
</dbReference>
<evidence type="ECO:0000313" key="8">
    <source>
        <dbReference type="EMBL" id="KTQ85165.1"/>
    </source>
</evidence>
<gene>
    <name evidence="8" type="ORF">NS226_20910</name>
</gene>
<dbReference type="Pfam" id="PF08340">
    <property type="entry name" value="YicC-like_C"/>
    <property type="match status" value="1"/>
</dbReference>
<dbReference type="InterPro" id="IPR013527">
    <property type="entry name" value="YicC-like_N"/>
</dbReference>
<keyword evidence="2" id="KW-0540">Nuclease</keyword>
<keyword evidence="3" id="KW-0255">Endonuclease</keyword>
<dbReference type="GO" id="GO:0016787">
    <property type="term" value="F:hydrolase activity"/>
    <property type="evidence" value="ECO:0007669"/>
    <property type="project" value="UniProtKB-KW"/>
</dbReference>
<protein>
    <recommendedName>
        <fullName evidence="10">YicC family protein</fullName>
    </recommendedName>
</protein>
<accession>A0A175R4V0</accession>
<dbReference type="AlphaFoldDB" id="A0A175R4V0"/>
<organism evidence="8 9">
    <name type="scientific">Aureimonas ureilytica</name>
    <dbReference type="NCBI Taxonomy" id="401562"/>
    <lineage>
        <taxon>Bacteria</taxon>
        <taxon>Pseudomonadati</taxon>
        <taxon>Pseudomonadota</taxon>
        <taxon>Alphaproteobacteria</taxon>
        <taxon>Hyphomicrobiales</taxon>
        <taxon>Aurantimonadaceae</taxon>
        <taxon>Aureimonas</taxon>
    </lineage>
</organism>
<evidence type="ECO:0000259" key="6">
    <source>
        <dbReference type="Pfam" id="PF03755"/>
    </source>
</evidence>
<comment type="similarity">
    <text evidence="5">Belongs to the YicC/YloC family.</text>
</comment>
<dbReference type="Pfam" id="PF03755">
    <property type="entry name" value="YicC-like_N"/>
    <property type="match status" value="1"/>
</dbReference>
<evidence type="ECO:0000256" key="3">
    <source>
        <dbReference type="ARBA" id="ARBA00022759"/>
    </source>
</evidence>
<proteinExistence type="inferred from homology"/>
<evidence type="ECO:0000256" key="5">
    <source>
        <dbReference type="ARBA" id="ARBA00035648"/>
    </source>
</evidence>
<dbReference type="STRING" id="401562.NS365_08230"/>
<evidence type="ECO:0008006" key="10">
    <source>
        <dbReference type="Google" id="ProtNLM"/>
    </source>
</evidence>
<reference evidence="8 9" key="1">
    <citation type="journal article" date="2016" name="Front. Microbiol.">
        <title>Genomic Resource of Rice Seed Associated Bacteria.</title>
        <authorList>
            <person name="Midha S."/>
            <person name="Bansal K."/>
            <person name="Sharma S."/>
            <person name="Kumar N."/>
            <person name="Patil P.P."/>
            <person name="Chaudhry V."/>
            <person name="Patil P.B."/>
        </authorList>
    </citation>
    <scope>NUCLEOTIDE SEQUENCE [LARGE SCALE GENOMIC DNA]</scope>
    <source>
        <strain evidence="8 9">NS226</strain>
    </source>
</reference>
<dbReference type="RefSeq" id="WP_058636604.1">
    <property type="nucleotide sequence ID" value="NZ_LDPZ01000066.1"/>
</dbReference>
<evidence type="ECO:0000256" key="1">
    <source>
        <dbReference type="ARBA" id="ARBA00001968"/>
    </source>
</evidence>
<evidence type="ECO:0000259" key="7">
    <source>
        <dbReference type="Pfam" id="PF08340"/>
    </source>
</evidence>
<dbReference type="InterPro" id="IPR013551">
    <property type="entry name" value="YicC-like_C"/>
</dbReference>
<feature type="domain" description="Endoribonuclease YicC-like N-terminal" evidence="6">
    <location>
        <begin position="3"/>
        <end position="159"/>
    </location>
</feature>
<sequence length="296" mass="32202">MPVRSMTGFARFEGLAEGAGFAWELRSVNGKGLELRLRLPQGFERIEADARRILSSALSRGNLQISLSLNRPENALPAFSINHPFLNEILRLSDDLVRAGHATKPSADGLLSLRGVIEVTDEAHRPEWFDARGPAILEGLKAAVAGLLAAREQEGQALRALLDARLNEMEALVGQALKDPSRAPEALAARLRQQVMDLLGAEASLDTARLHQEAAVMATKIDIREEIDRLTTHIAAARGLLGDGGAIGRKLDFLSQEFNRESNTICSKSHAASLTAVGLQLKVVIDQFREQVQNIE</sequence>
<evidence type="ECO:0000256" key="4">
    <source>
        <dbReference type="ARBA" id="ARBA00022801"/>
    </source>
</evidence>
<dbReference type="OrthoDB" id="9771229at2"/>
<dbReference type="PANTHER" id="PTHR30636">
    <property type="entry name" value="UPF0701 PROTEIN YICC"/>
    <property type="match status" value="1"/>
</dbReference>